<dbReference type="OrthoDB" id="6133115at2759"/>
<evidence type="ECO:0000313" key="2">
    <source>
        <dbReference type="EMBL" id="KAH7237993.1"/>
    </source>
</evidence>
<keyword evidence="1" id="KW-0472">Membrane</keyword>
<dbReference type="Proteomes" id="UP000736672">
    <property type="component" value="Unassembled WGS sequence"/>
</dbReference>
<dbReference type="InterPro" id="IPR036259">
    <property type="entry name" value="MFS_trans_sf"/>
</dbReference>
<feature type="transmembrane region" description="Helical" evidence="1">
    <location>
        <begin position="25"/>
        <end position="50"/>
    </location>
</feature>
<protein>
    <recommendedName>
        <fullName evidence="4">Major facilitator superfamily (MFS) profile domain-containing protein</fullName>
    </recommendedName>
</protein>
<keyword evidence="1" id="KW-0812">Transmembrane</keyword>
<organism evidence="2 3">
    <name type="scientific">Fusarium solani</name>
    <name type="common">Filamentous fungus</name>
    <dbReference type="NCBI Taxonomy" id="169388"/>
    <lineage>
        <taxon>Eukaryota</taxon>
        <taxon>Fungi</taxon>
        <taxon>Dikarya</taxon>
        <taxon>Ascomycota</taxon>
        <taxon>Pezizomycotina</taxon>
        <taxon>Sordariomycetes</taxon>
        <taxon>Hypocreomycetidae</taxon>
        <taxon>Hypocreales</taxon>
        <taxon>Nectriaceae</taxon>
        <taxon>Fusarium</taxon>
        <taxon>Fusarium solani species complex</taxon>
    </lineage>
</organism>
<dbReference type="EMBL" id="JAGTJS010000022">
    <property type="protein sequence ID" value="KAH7237993.1"/>
    <property type="molecule type" value="Genomic_DNA"/>
</dbReference>
<evidence type="ECO:0000313" key="3">
    <source>
        <dbReference type="Proteomes" id="UP000736672"/>
    </source>
</evidence>
<keyword evidence="3" id="KW-1185">Reference proteome</keyword>
<keyword evidence="1" id="KW-1133">Transmembrane helix</keyword>
<reference evidence="2" key="1">
    <citation type="journal article" date="2021" name="Nat. Commun.">
        <title>Genetic determinants of endophytism in the Arabidopsis root mycobiome.</title>
        <authorList>
            <person name="Mesny F."/>
            <person name="Miyauchi S."/>
            <person name="Thiergart T."/>
            <person name="Pickel B."/>
            <person name="Atanasova L."/>
            <person name="Karlsson M."/>
            <person name="Huettel B."/>
            <person name="Barry K.W."/>
            <person name="Haridas S."/>
            <person name="Chen C."/>
            <person name="Bauer D."/>
            <person name="Andreopoulos W."/>
            <person name="Pangilinan J."/>
            <person name="LaButti K."/>
            <person name="Riley R."/>
            <person name="Lipzen A."/>
            <person name="Clum A."/>
            <person name="Drula E."/>
            <person name="Henrissat B."/>
            <person name="Kohler A."/>
            <person name="Grigoriev I.V."/>
            <person name="Martin F.M."/>
            <person name="Hacquard S."/>
        </authorList>
    </citation>
    <scope>NUCLEOTIDE SEQUENCE</scope>
    <source>
        <strain evidence="2">FSSC 5 MPI-SDFR-AT-0091</strain>
    </source>
</reference>
<evidence type="ECO:0000256" key="1">
    <source>
        <dbReference type="SAM" id="Phobius"/>
    </source>
</evidence>
<dbReference type="Gene3D" id="1.20.1250.20">
    <property type="entry name" value="MFS general substrate transporter like domains"/>
    <property type="match status" value="1"/>
</dbReference>
<gene>
    <name evidence="2" type="ORF">B0J15DRAFT_569821</name>
</gene>
<comment type="caution">
    <text evidence="2">The sequence shown here is derived from an EMBL/GenBank/DDBJ whole genome shotgun (WGS) entry which is preliminary data.</text>
</comment>
<dbReference type="AlphaFoldDB" id="A0A9P9GED3"/>
<proteinExistence type="predicted"/>
<sequence length="115" mass="12748">MAQYKTDSKPLRFVRNPVEDLDSPIGALLGTLNASYNLCGVIVLSIVPWVNEIIDRKHGIAVGSAILTMGVVLKACAQQAGHQFNSINFAFAWRCVDSLLSIWPVELNHRITKWN</sequence>
<name>A0A9P9GED3_FUSSL</name>
<accession>A0A9P9GED3</accession>
<evidence type="ECO:0008006" key="4">
    <source>
        <dbReference type="Google" id="ProtNLM"/>
    </source>
</evidence>